<keyword evidence="2" id="KW-1185">Reference proteome</keyword>
<evidence type="ECO:0000313" key="1">
    <source>
        <dbReference type="EMBL" id="EPS60700.1"/>
    </source>
</evidence>
<reference evidence="1 2" key="1">
    <citation type="journal article" date="2013" name="BMC Genomics">
        <title>The miniature genome of a carnivorous plant Genlisea aurea contains a low number of genes and short non-coding sequences.</title>
        <authorList>
            <person name="Leushkin E.V."/>
            <person name="Sutormin R.A."/>
            <person name="Nabieva E.R."/>
            <person name="Penin A.A."/>
            <person name="Kondrashov A.S."/>
            <person name="Logacheva M.D."/>
        </authorList>
    </citation>
    <scope>NUCLEOTIDE SEQUENCE [LARGE SCALE GENOMIC DNA]</scope>
</reference>
<gene>
    <name evidence="1" type="ORF">M569_14102</name>
</gene>
<proteinExistence type="predicted"/>
<dbReference type="PANTHER" id="PTHR35687">
    <property type="entry name" value="OS07G0516700 PROTEIN"/>
    <property type="match status" value="1"/>
</dbReference>
<dbReference type="AlphaFoldDB" id="S8C1Q2"/>
<name>S8C1Q2_9LAMI</name>
<organism evidence="1 2">
    <name type="scientific">Genlisea aurea</name>
    <dbReference type="NCBI Taxonomy" id="192259"/>
    <lineage>
        <taxon>Eukaryota</taxon>
        <taxon>Viridiplantae</taxon>
        <taxon>Streptophyta</taxon>
        <taxon>Embryophyta</taxon>
        <taxon>Tracheophyta</taxon>
        <taxon>Spermatophyta</taxon>
        <taxon>Magnoliopsida</taxon>
        <taxon>eudicotyledons</taxon>
        <taxon>Gunneridae</taxon>
        <taxon>Pentapetalae</taxon>
        <taxon>asterids</taxon>
        <taxon>lamiids</taxon>
        <taxon>Lamiales</taxon>
        <taxon>Lentibulariaceae</taxon>
        <taxon>Genlisea</taxon>
    </lineage>
</organism>
<dbReference type="PANTHER" id="PTHR35687:SF1">
    <property type="entry name" value="OS07G0516700 PROTEIN"/>
    <property type="match status" value="1"/>
</dbReference>
<dbReference type="EMBL" id="AUSU01007360">
    <property type="protein sequence ID" value="EPS60700.1"/>
    <property type="molecule type" value="Genomic_DNA"/>
</dbReference>
<comment type="caution">
    <text evidence="1">The sequence shown here is derived from an EMBL/GenBank/DDBJ whole genome shotgun (WGS) entry which is preliminary data.</text>
</comment>
<dbReference type="Proteomes" id="UP000015453">
    <property type="component" value="Unassembled WGS sequence"/>
</dbReference>
<protein>
    <submittedName>
        <fullName evidence="1">Uncharacterized protein</fullName>
    </submittedName>
</protein>
<accession>S8C1Q2</accession>
<evidence type="ECO:0000313" key="2">
    <source>
        <dbReference type="Proteomes" id="UP000015453"/>
    </source>
</evidence>
<dbReference type="OrthoDB" id="1909082at2759"/>
<sequence>MGCWKNAKQRYGYSRIVDTEDEEEEMKHRKAQFLIRKILEKADEQNTRRKRKRCWWFRGAKKKFFKIKIKKIGRRIIIGKLLRFPFRNHPSSSIPVLPNRRSLIF</sequence>